<dbReference type="Gene3D" id="2.60.40.10">
    <property type="entry name" value="Immunoglobulins"/>
    <property type="match status" value="5"/>
</dbReference>
<dbReference type="Pfam" id="PF13585">
    <property type="entry name" value="CHU_C"/>
    <property type="match status" value="1"/>
</dbReference>
<keyword evidence="3" id="KW-1185">Reference proteome</keyword>
<dbReference type="PROSITE" id="PS50835">
    <property type="entry name" value="IG_LIKE"/>
    <property type="match status" value="2"/>
</dbReference>
<evidence type="ECO:0000313" key="3">
    <source>
        <dbReference type="Proteomes" id="UP000606600"/>
    </source>
</evidence>
<dbReference type="EMBL" id="JACWMY010000002">
    <property type="protein sequence ID" value="MBD1363015.1"/>
    <property type="molecule type" value="Genomic_DNA"/>
</dbReference>
<feature type="domain" description="Ig-like" evidence="1">
    <location>
        <begin position="619"/>
        <end position="700"/>
    </location>
</feature>
<dbReference type="InterPro" id="IPR026341">
    <property type="entry name" value="T9SS_type_B"/>
</dbReference>
<dbReference type="InterPro" id="IPR013783">
    <property type="entry name" value="Ig-like_fold"/>
</dbReference>
<protein>
    <submittedName>
        <fullName evidence="2">Gliding motility-associated C-terminal domain-containing protein</fullName>
    </submittedName>
</protein>
<dbReference type="NCBIfam" id="TIGR04131">
    <property type="entry name" value="Bac_Flav_CTERM"/>
    <property type="match status" value="1"/>
</dbReference>
<dbReference type="InterPro" id="IPR035234">
    <property type="entry name" value="IgGFc-bd_N"/>
</dbReference>
<name>A0ABR7WL06_9SPHI</name>
<organism evidence="2 3">
    <name type="scientific">Mucilaginibacter pankratovii</name>
    <dbReference type="NCBI Taxonomy" id="2772110"/>
    <lineage>
        <taxon>Bacteria</taxon>
        <taxon>Pseudomonadati</taxon>
        <taxon>Bacteroidota</taxon>
        <taxon>Sphingobacteriia</taxon>
        <taxon>Sphingobacteriales</taxon>
        <taxon>Sphingobacteriaceae</taxon>
        <taxon>Mucilaginibacter</taxon>
    </lineage>
</organism>
<dbReference type="RefSeq" id="WP_191187690.1">
    <property type="nucleotide sequence ID" value="NZ_JACWMY010000002.1"/>
</dbReference>
<sequence length="1412" mass="145674">MESSKPCLLLQIVRLFLFCIIFLLPKLASAQIDKEFWFVAPNVHAEGSRQFNLPITLRITTLASPATVTISIPANPSFTPITRDVGANENISVDLSTWVDQLQNTPANTTLDKGLLITSTADITAYYEVVSGFCKCNPEIFSLKGKNALGKEFFISSQYTYNESTSYPGTNAFDIVATTDNTHVTITPTNNIVGHNANIPFTITLNRGQTFSAVASSSAASGHLQGSYISSDNPIAVTIKDDLVQISSCADLIGDQTVPTTVLGTEYIVTKGFLQPIDNIYVMAVENNTSVYIDGNTSPVAVLAKGQSAILDLTNPNVYIRADKKIYVYHLTGNGCEAGSAIIPKLNCTGSRSVSVVRSNEGLFAVMITTKNGNQNGFTVNGNSTLVKSSDFAVVPGTGGVYVTSRIDLSGNASVGDALNFANSTGNFSLGFINGGTDDGTRYGFFSDFKSSNVESSSFETCPSSPVQLTAYGGVSYKWTPAAGLNNPNIANPTASPASTTDYTVEITTADGCVDFATVHVTVSGGITPSVSIAASANDICPGTLVTFTATPVNGGATPVYQWQVNGVNAGTNSPTFSSSALANGDKVSCKMTSSAPCAAPAGVTSNSITMNVASIVPPTIDIAASDNNVCEGTFVSFAATVTNAGSSPAYQWQVNGINAGANSLTFSSSTLANGDKVSCTVTTTSACGTVYAITSNTVAMVVNTNLPVSVSITVSQNNVCVGVNATFTATPTNGGTAPVYQWRVNGVNGGTNSPTFSSSTLTNGDRVVCVMQSNAICATPTAASSNEVVMIVMPYVTPSVNIAASANNICPGDIITFTATPVNGGAAPAYQWKVNGNNAGTNSATFAGTTFVNGDVVSCIITSNAVCPTTPTATSNSINIIVNTPVSPSVSITASGNNICSGTSVTFTATPVNGGSAPIYQWQVNGINAGTNSNVFSRSTLANNDVVSCRLTSNAKCAIPAVVPSNTLTMVVNPVLSASVSIVASQNDVCTGTNITFTATPVNGGSIPAYQWAVNGVNAGNNSATFSSSTFANGDRVTCIMTSTALCATPAAVSSNTVTMIINPYVTPSVSIAASTNNICPGQTVTFTAVAINGGTVPAYQWLLNGNNAGSNNSTFASNTFIDGDVVKCIITSSAACTTTSTATSSDISVTVNLPVSPSVTIAASNNNVCYGTSITFTATPINGGNAPAYQWLINGVSTGTNSNTFVSNTLANNDVVSCRLTSNAKCAVPAIVPSNNTITMVINPLPVVNGGGDKTIEKGNSVTLSANASGNIANVTWSPSAGLDNTTTLTPTANPEKTTLYTLTVQSAAGCVNTATVKITVLTHLIIPNTFTPNGDGINDKWEIGNLADYPDAYVKVFNRWGSEVYRSKGGSGTWDGTIKGKRLPFGTYYYVINLDKKATPISGYVALIR</sequence>
<dbReference type="InterPro" id="IPR007110">
    <property type="entry name" value="Ig-like_dom"/>
</dbReference>
<dbReference type="Pfam" id="PF17517">
    <property type="entry name" value="IgGFc_binding"/>
    <property type="match status" value="1"/>
</dbReference>
<proteinExistence type="predicted"/>
<dbReference type="Proteomes" id="UP000606600">
    <property type="component" value="Unassembled WGS sequence"/>
</dbReference>
<comment type="caution">
    <text evidence="2">The sequence shown here is derived from an EMBL/GenBank/DDBJ whole genome shotgun (WGS) entry which is preliminary data.</text>
</comment>
<evidence type="ECO:0000313" key="2">
    <source>
        <dbReference type="EMBL" id="MBD1363015.1"/>
    </source>
</evidence>
<accession>A0ABR7WL06</accession>
<feature type="domain" description="Ig-like" evidence="1">
    <location>
        <begin position="1069"/>
        <end position="1150"/>
    </location>
</feature>
<reference evidence="2 3" key="1">
    <citation type="submission" date="2020-09" db="EMBL/GenBank/DDBJ databases">
        <title>Novel species of Mucilaginibacter isolated from a glacier on the Tibetan Plateau.</title>
        <authorList>
            <person name="Liu Q."/>
            <person name="Xin Y.-H."/>
        </authorList>
    </citation>
    <scope>NUCLEOTIDE SEQUENCE [LARGE SCALE GENOMIC DNA]</scope>
    <source>
        <strain evidence="2 3">ZT4R22</strain>
    </source>
</reference>
<gene>
    <name evidence="2" type="ORF">IDJ77_04255</name>
</gene>
<evidence type="ECO:0000259" key="1">
    <source>
        <dbReference type="PROSITE" id="PS50835"/>
    </source>
</evidence>